<evidence type="ECO:0000256" key="2">
    <source>
        <dbReference type="ARBA" id="ARBA00022676"/>
    </source>
</evidence>
<dbReference type="Proteomes" id="UP000231196">
    <property type="component" value="Unassembled WGS sequence"/>
</dbReference>
<dbReference type="EMBL" id="PFUC01000042">
    <property type="protein sequence ID" value="PJB48140.1"/>
    <property type="molecule type" value="Genomic_DNA"/>
</dbReference>
<dbReference type="AlphaFoldDB" id="A0A2M8BWC2"/>
<feature type="domain" description="Glycosyltransferase 2-like" evidence="4">
    <location>
        <begin position="9"/>
        <end position="113"/>
    </location>
</feature>
<feature type="non-terminal residue" evidence="5">
    <location>
        <position position="238"/>
    </location>
</feature>
<keyword evidence="2" id="KW-0328">Glycosyltransferase</keyword>
<name>A0A2M8BWC2_9BACT</name>
<organism evidence="5 6">
    <name type="scientific">Candidatus Collierbacteria bacterium CG_4_9_14_3_um_filter_43_16</name>
    <dbReference type="NCBI Taxonomy" id="1974532"/>
    <lineage>
        <taxon>Bacteria</taxon>
        <taxon>Candidatus Collieribacteriota</taxon>
    </lineage>
</organism>
<evidence type="ECO:0000313" key="5">
    <source>
        <dbReference type="EMBL" id="PJB48140.1"/>
    </source>
</evidence>
<gene>
    <name evidence="5" type="ORF">CO104_01975</name>
</gene>
<evidence type="ECO:0000256" key="1">
    <source>
        <dbReference type="ARBA" id="ARBA00006739"/>
    </source>
</evidence>
<evidence type="ECO:0000313" key="6">
    <source>
        <dbReference type="Proteomes" id="UP000231196"/>
    </source>
</evidence>
<protein>
    <submittedName>
        <fullName evidence="5">Glycosyl transferase</fullName>
    </submittedName>
</protein>
<dbReference type="InterPro" id="IPR029044">
    <property type="entry name" value="Nucleotide-diphossugar_trans"/>
</dbReference>
<dbReference type="PANTHER" id="PTHR43179:SF12">
    <property type="entry name" value="GALACTOFURANOSYLTRANSFERASE GLFT2"/>
    <property type="match status" value="1"/>
</dbReference>
<keyword evidence="3 5" id="KW-0808">Transferase</keyword>
<evidence type="ECO:0000256" key="3">
    <source>
        <dbReference type="ARBA" id="ARBA00022679"/>
    </source>
</evidence>
<evidence type="ECO:0000259" key="4">
    <source>
        <dbReference type="Pfam" id="PF00535"/>
    </source>
</evidence>
<reference evidence="6" key="1">
    <citation type="submission" date="2017-09" db="EMBL/GenBank/DDBJ databases">
        <title>Depth-based differentiation of microbial function through sediment-hosted aquifers and enrichment of novel symbionts in the deep terrestrial subsurface.</title>
        <authorList>
            <person name="Probst A.J."/>
            <person name="Ladd B."/>
            <person name="Jarett J.K."/>
            <person name="Geller-Mcgrath D.E."/>
            <person name="Sieber C.M.K."/>
            <person name="Emerson J.B."/>
            <person name="Anantharaman K."/>
            <person name="Thomas B.C."/>
            <person name="Malmstrom R."/>
            <person name="Stieglmeier M."/>
            <person name="Klingl A."/>
            <person name="Woyke T."/>
            <person name="Ryan C.M."/>
            <person name="Banfield J.F."/>
        </authorList>
    </citation>
    <scope>NUCLEOTIDE SEQUENCE [LARGE SCALE GENOMIC DNA]</scope>
</reference>
<dbReference type="InterPro" id="IPR001173">
    <property type="entry name" value="Glyco_trans_2-like"/>
</dbReference>
<comment type="caution">
    <text evidence="5">The sequence shown here is derived from an EMBL/GenBank/DDBJ whole genome shotgun (WGS) entry which is preliminary data.</text>
</comment>
<sequence length="238" mass="27021">MNRKFPLVSVIVVDYKKNNPYLIECLEAIERQTYKNFEIILICDYRVDLNYPKLRQKSYGHYVGPAEKRDTGAKMAKGEILAFIDDDAYPSKNWMASLVPHFQKAKIAGVGGPGVTPPSISWQEEASGWASASPVGAGPYTYRFLPGKKQYVDDYPSMNLAVRKKDFMEAGGYDSNFWPGEDTKLCLDLTHKLNKKIIYEPKAVVYHHRRPILLSHLKQNGNYGLHRGFFARILPATS</sequence>
<dbReference type="SUPFAM" id="SSF53448">
    <property type="entry name" value="Nucleotide-diphospho-sugar transferases"/>
    <property type="match status" value="1"/>
</dbReference>
<comment type="similarity">
    <text evidence="1">Belongs to the glycosyltransferase 2 family.</text>
</comment>
<proteinExistence type="inferred from homology"/>
<dbReference type="GO" id="GO:0016757">
    <property type="term" value="F:glycosyltransferase activity"/>
    <property type="evidence" value="ECO:0007669"/>
    <property type="project" value="UniProtKB-KW"/>
</dbReference>
<dbReference type="PANTHER" id="PTHR43179">
    <property type="entry name" value="RHAMNOSYLTRANSFERASE WBBL"/>
    <property type="match status" value="1"/>
</dbReference>
<dbReference type="Gene3D" id="3.90.550.10">
    <property type="entry name" value="Spore Coat Polysaccharide Biosynthesis Protein SpsA, Chain A"/>
    <property type="match status" value="1"/>
</dbReference>
<dbReference type="Pfam" id="PF00535">
    <property type="entry name" value="Glycos_transf_2"/>
    <property type="match status" value="1"/>
</dbReference>
<accession>A0A2M8BWC2</accession>